<name>A0ABX7SA41_9BACT</name>
<evidence type="ECO:0000313" key="1">
    <source>
        <dbReference type="EMBL" id="QTA38826.1"/>
    </source>
</evidence>
<protein>
    <recommendedName>
        <fullName evidence="3">Polymer-forming cytoskeletal protein</fullName>
    </recommendedName>
</protein>
<keyword evidence="2" id="KW-1185">Reference proteome</keyword>
<sequence length="320" mass="34701">MDDIKKILEALERGEITKEEAEALIAAVKTGNTEAEKVIDFDEEEYKKWTGSKDVIGGKIVIDEGEVHEGDLNVVKGDVVVKGTIQGELSVVMGKLEFSGKVTKDANVVGSTVNWNGGIIEGDLNIVGCKESGKPPVVNGNLVRYNNAFIKGILSFFVKPFLSGLEVRNGKIFSKNYGLITNIMSGKKRRKKEIEELVVKEGEIYETEDELFAERIVVKGEFIGTNVEAEEIIISGNLKCGNVSTESLYLNEGAILKCGNISAEEIVVEENAKISCGNISSETINVNGKISAGYVNCEHIYGKGKVNAGFISAESNELKN</sequence>
<dbReference type="EMBL" id="CP071446">
    <property type="protein sequence ID" value="QTA38826.1"/>
    <property type="molecule type" value="Genomic_DNA"/>
</dbReference>
<dbReference type="Proteomes" id="UP000671862">
    <property type="component" value="Chromosome"/>
</dbReference>
<evidence type="ECO:0000313" key="2">
    <source>
        <dbReference type="Proteomes" id="UP000671862"/>
    </source>
</evidence>
<gene>
    <name evidence="1" type="ORF">JYK00_04785</name>
</gene>
<organism evidence="1 2">
    <name type="scientific">Thermosipho ferrireducens</name>
    <dbReference type="NCBI Taxonomy" id="2571116"/>
    <lineage>
        <taxon>Bacteria</taxon>
        <taxon>Thermotogati</taxon>
        <taxon>Thermotogota</taxon>
        <taxon>Thermotogae</taxon>
        <taxon>Thermotogales</taxon>
        <taxon>Fervidobacteriaceae</taxon>
        <taxon>Thermosipho</taxon>
    </lineage>
</organism>
<accession>A0ABX7SA41</accession>
<evidence type="ECO:0008006" key="3">
    <source>
        <dbReference type="Google" id="ProtNLM"/>
    </source>
</evidence>
<proteinExistence type="predicted"/>
<reference evidence="1 2" key="1">
    <citation type="submission" date="2021-03" db="EMBL/GenBank/DDBJ databases">
        <title>Thermosipho ferrireducens sp.nov., an anaerobic thermophilic iron-reducing bacterium isolated from a deep-sea hydrothermal sulfide deposits.</title>
        <authorList>
            <person name="Zeng X."/>
            <person name="Chen Y."/>
            <person name="Shao Z."/>
        </authorList>
    </citation>
    <scope>NUCLEOTIDE SEQUENCE [LARGE SCALE GENOMIC DNA]</scope>
    <source>
        <strain evidence="1 2">JL129W03</strain>
    </source>
</reference>
<dbReference type="RefSeq" id="WP_207567543.1">
    <property type="nucleotide sequence ID" value="NZ_CP071446.1"/>
</dbReference>